<gene>
    <name evidence="2" type="ORF">TRAVEDRAFT_54770</name>
</gene>
<keyword evidence="3" id="KW-1185">Reference proteome</keyword>
<reference evidence="3" key="1">
    <citation type="journal article" date="2012" name="Science">
        <title>The Paleozoic origin of enzymatic lignin decomposition reconstructed from 31 fungal genomes.</title>
        <authorList>
            <person name="Floudas D."/>
            <person name="Binder M."/>
            <person name="Riley R."/>
            <person name="Barry K."/>
            <person name="Blanchette R.A."/>
            <person name="Henrissat B."/>
            <person name="Martinez A.T."/>
            <person name="Otillar R."/>
            <person name="Spatafora J.W."/>
            <person name="Yadav J.S."/>
            <person name="Aerts A."/>
            <person name="Benoit I."/>
            <person name="Boyd A."/>
            <person name="Carlson A."/>
            <person name="Copeland A."/>
            <person name="Coutinho P.M."/>
            <person name="de Vries R.P."/>
            <person name="Ferreira P."/>
            <person name="Findley K."/>
            <person name="Foster B."/>
            <person name="Gaskell J."/>
            <person name="Glotzer D."/>
            <person name="Gorecki P."/>
            <person name="Heitman J."/>
            <person name="Hesse C."/>
            <person name="Hori C."/>
            <person name="Igarashi K."/>
            <person name="Jurgens J.A."/>
            <person name="Kallen N."/>
            <person name="Kersten P."/>
            <person name="Kohler A."/>
            <person name="Kuees U."/>
            <person name="Kumar T.K.A."/>
            <person name="Kuo A."/>
            <person name="LaButti K."/>
            <person name="Larrondo L.F."/>
            <person name="Lindquist E."/>
            <person name="Ling A."/>
            <person name="Lombard V."/>
            <person name="Lucas S."/>
            <person name="Lundell T."/>
            <person name="Martin R."/>
            <person name="McLaughlin D.J."/>
            <person name="Morgenstern I."/>
            <person name="Morin E."/>
            <person name="Murat C."/>
            <person name="Nagy L.G."/>
            <person name="Nolan M."/>
            <person name="Ohm R.A."/>
            <person name="Patyshakuliyeva A."/>
            <person name="Rokas A."/>
            <person name="Ruiz-Duenas F.J."/>
            <person name="Sabat G."/>
            <person name="Salamov A."/>
            <person name="Samejima M."/>
            <person name="Schmutz J."/>
            <person name="Slot J.C."/>
            <person name="St John F."/>
            <person name="Stenlid J."/>
            <person name="Sun H."/>
            <person name="Sun S."/>
            <person name="Syed K."/>
            <person name="Tsang A."/>
            <person name="Wiebenga A."/>
            <person name="Young D."/>
            <person name="Pisabarro A."/>
            <person name="Eastwood D.C."/>
            <person name="Martin F."/>
            <person name="Cullen D."/>
            <person name="Grigoriev I.V."/>
            <person name="Hibbett D.S."/>
        </authorList>
    </citation>
    <scope>NUCLEOTIDE SEQUENCE [LARGE SCALE GENOMIC DNA]</scope>
    <source>
        <strain evidence="3">FP-101664</strain>
    </source>
</reference>
<dbReference type="KEGG" id="tvs:TRAVEDRAFT_54770"/>
<dbReference type="AlphaFoldDB" id="R7S6L2"/>
<dbReference type="GeneID" id="19417528"/>
<proteinExistence type="predicted"/>
<protein>
    <submittedName>
        <fullName evidence="2">Uncharacterized protein</fullName>
    </submittedName>
</protein>
<evidence type="ECO:0000313" key="2">
    <source>
        <dbReference type="EMBL" id="EIW51215.1"/>
    </source>
</evidence>
<dbReference type="EMBL" id="JH711943">
    <property type="protein sequence ID" value="EIW51215.1"/>
    <property type="molecule type" value="Genomic_DNA"/>
</dbReference>
<accession>R7S6L2</accession>
<evidence type="ECO:0000313" key="3">
    <source>
        <dbReference type="Proteomes" id="UP000054317"/>
    </source>
</evidence>
<feature type="region of interest" description="Disordered" evidence="1">
    <location>
        <begin position="92"/>
        <end position="159"/>
    </location>
</feature>
<name>R7S6L2_TRAVS</name>
<dbReference type="Proteomes" id="UP000054317">
    <property type="component" value="Unassembled WGS sequence"/>
</dbReference>
<dbReference type="RefSeq" id="XP_008045900.1">
    <property type="nucleotide sequence ID" value="XM_008047709.1"/>
</dbReference>
<organism evidence="2 3">
    <name type="scientific">Trametes versicolor (strain FP-101664)</name>
    <name type="common">White-rot fungus</name>
    <name type="synonym">Coriolus versicolor</name>
    <dbReference type="NCBI Taxonomy" id="717944"/>
    <lineage>
        <taxon>Eukaryota</taxon>
        <taxon>Fungi</taxon>
        <taxon>Dikarya</taxon>
        <taxon>Basidiomycota</taxon>
        <taxon>Agaricomycotina</taxon>
        <taxon>Agaricomycetes</taxon>
        <taxon>Polyporales</taxon>
        <taxon>Polyporaceae</taxon>
        <taxon>Trametes</taxon>
    </lineage>
</organism>
<sequence length="159" mass="17130">MSRLARPRRYERAVHLVDTKQCSSSCLDGAWTPSRSCTHPQQIPSLRAQTFAERGESAACIGRREPGLPPPCTAACALVRVRIAVRLDASVQGLQGARKPSRTGADRVGAHRTSIAGPETSGWRWPCARRTTRGRGGDEGRQARLGSKLSPHPTPSGGR</sequence>
<evidence type="ECO:0000256" key="1">
    <source>
        <dbReference type="SAM" id="MobiDB-lite"/>
    </source>
</evidence>